<protein>
    <submittedName>
        <fullName evidence="1">Uncharacterized protein</fullName>
    </submittedName>
</protein>
<organism evidence="1 2">
    <name type="scientific">Aliibacillus thermotolerans</name>
    <dbReference type="NCBI Taxonomy" id="1834418"/>
    <lineage>
        <taxon>Bacteria</taxon>
        <taxon>Bacillati</taxon>
        <taxon>Bacillota</taxon>
        <taxon>Bacilli</taxon>
        <taxon>Bacillales</taxon>
        <taxon>Bacillaceae</taxon>
        <taxon>Aliibacillus</taxon>
    </lineage>
</organism>
<reference evidence="2" key="1">
    <citation type="journal article" date="2019" name="Int. J. Syst. Evol. Microbiol.">
        <title>The Global Catalogue of Microorganisms (GCM) 10K type strain sequencing project: providing services to taxonomists for standard genome sequencing and annotation.</title>
        <authorList>
            <consortium name="The Broad Institute Genomics Platform"/>
            <consortium name="The Broad Institute Genome Sequencing Center for Infectious Disease"/>
            <person name="Wu L."/>
            <person name="Ma J."/>
        </authorList>
    </citation>
    <scope>NUCLEOTIDE SEQUENCE [LARGE SCALE GENOMIC DNA]</scope>
    <source>
        <strain evidence="2">CGMCC 1.15790</strain>
    </source>
</reference>
<dbReference type="RefSeq" id="WP_270897805.1">
    <property type="nucleotide sequence ID" value="NZ_JBHSPF010000024.1"/>
</dbReference>
<sequence length="147" mass="17284">MEWTPEKAYAFLQEIYTDELMQQEKRHVFQLAQNKMKQLLRTLSIEEAIEPYEKRLARFKEYASMPGDTLFWSMQHLFNIARGEKDNNPIETKKHVTRIYETLFVPAGRKVPIIPDSFWKTPLGIACQIAEDGIESVYPILDEMKNS</sequence>
<evidence type="ECO:0000313" key="1">
    <source>
        <dbReference type="EMBL" id="MFC5628556.1"/>
    </source>
</evidence>
<keyword evidence="2" id="KW-1185">Reference proteome</keyword>
<comment type="caution">
    <text evidence="1">The sequence shown here is derived from an EMBL/GenBank/DDBJ whole genome shotgun (WGS) entry which is preliminary data.</text>
</comment>
<evidence type="ECO:0000313" key="2">
    <source>
        <dbReference type="Proteomes" id="UP001596143"/>
    </source>
</evidence>
<dbReference type="EMBL" id="JBHSPF010000024">
    <property type="protein sequence ID" value="MFC5628556.1"/>
    <property type="molecule type" value="Genomic_DNA"/>
</dbReference>
<dbReference type="Proteomes" id="UP001596143">
    <property type="component" value="Unassembled WGS sequence"/>
</dbReference>
<gene>
    <name evidence="1" type="ORF">ACFPTR_06550</name>
</gene>
<proteinExistence type="predicted"/>
<name>A0ABW0U7G9_9BACI</name>
<accession>A0ABW0U7G9</accession>